<dbReference type="EMBL" id="WNYA01000005">
    <property type="protein sequence ID" value="KAG8572532.1"/>
    <property type="molecule type" value="Genomic_DNA"/>
</dbReference>
<feature type="transmembrane region" description="Helical" evidence="1">
    <location>
        <begin position="102"/>
        <end position="123"/>
    </location>
</feature>
<proteinExistence type="predicted"/>
<protein>
    <submittedName>
        <fullName evidence="2">Uncharacterized protein</fullName>
    </submittedName>
</protein>
<evidence type="ECO:0000313" key="3">
    <source>
        <dbReference type="Proteomes" id="UP000824782"/>
    </source>
</evidence>
<comment type="caution">
    <text evidence="2">The sequence shown here is derived from an EMBL/GenBank/DDBJ whole genome shotgun (WGS) entry which is preliminary data.</text>
</comment>
<keyword evidence="1" id="KW-1133">Transmembrane helix</keyword>
<name>A0AAV7BIU5_ENGPU</name>
<keyword evidence="1" id="KW-0812">Transmembrane</keyword>
<evidence type="ECO:0000313" key="2">
    <source>
        <dbReference type="EMBL" id="KAG8572532.1"/>
    </source>
</evidence>
<gene>
    <name evidence="2" type="ORF">GDO81_012073</name>
</gene>
<organism evidence="2 3">
    <name type="scientific">Engystomops pustulosus</name>
    <name type="common">Tungara frog</name>
    <name type="synonym">Physalaemus pustulosus</name>
    <dbReference type="NCBI Taxonomy" id="76066"/>
    <lineage>
        <taxon>Eukaryota</taxon>
        <taxon>Metazoa</taxon>
        <taxon>Chordata</taxon>
        <taxon>Craniata</taxon>
        <taxon>Vertebrata</taxon>
        <taxon>Euteleostomi</taxon>
        <taxon>Amphibia</taxon>
        <taxon>Batrachia</taxon>
        <taxon>Anura</taxon>
        <taxon>Neobatrachia</taxon>
        <taxon>Hyloidea</taxon>
        <taxon>Leptodactylidae</taxon>
        <taxon>Leiuperinae</taxon>
        <taxon>Engystomops</taxon>
    </lineage>
</organism>
<accession>A0AAV7BIU5</accession>
<sequence length="125" mass="14507">MAYSKSSSSMSDLWRLTPSPYLISCLGWYGMETEGIGFTLFSCHTMELQTYLPFTPSHNQCRRYWQQTGPPACGLLWVEDVLLFKYPLVESHGIDAYHLSPVYISIMYLLSSYYLILQILTYYCL</sequence>
<dbReference type="Proteomes" id="UP000824782">
    <property type="component" value="Unassembled WGS sequence"/>
</dbReference>
<evidence type="ECO:0000256" key="1">
    <source>
        <dbReference type="SAM" id="Phobius"/>
    </source>
</evidence>
<keyword evidence="3" id="KW-1185">Reference proteome</keyword>
<keyword evidence="1" id="KW-0472">Membrane</keyword>
<reference evidence="2" key="1">
    <citation type="thesis" date="2020" institute="ProQuest LLC" country="789 East Eisenhower Parkway, Ann Arbor, MI, USA">
        <title>Comparative Genomics and Chromosome Evolution.</title>
        <authorList>
            <person name="Mudd A.B."/>
        </authorList>
    </citation>
    <scope>NUCLEOTIDE SEQUENCE</scope>
    <source>
        <strain evidence="2">237g6f4</strain>
        <tissue evidence="2">Blood</tissue>
    </source>
</reference>
<dbReference type="AlphaFoldDB" id="A0AAV7BIU5"/>